<sequence length="781" mass="88348">MDPSTSAIDKSVKFKSVLNTYTYIDTSAKENSRDQSKKQRHSVDLALMFFGDLEECKIDDSDKYDDEKDNVSSVTTDDNETDDEKSDGGGTSVSEGTASGQKDGISTATGGSRSSIVNERGSSAATATSDLMSRFYARLQELTETKEDDDRTTSNTDMATRNKDRMRIKTALRRLLNSRLFPDRVKEQKQLRESKGAGQTSQLDDGSSIAFTPGTATPMTIGSRSNTFSRQSRLNVEEFSIKQGTRGKVVFVGESSHLTASSTDTPERKQYPLENNGHVTGERKEEQLKTVAYYRRHPLAPLKTGGISRLYQPVRPPSRSRTSLSQASLQRDGIRGDKAFLQRLQNAQGVRENTRWSLPGEKGPENYSNNQRNGWRRERNPTSVWSYNMTKFPSATDGGQKSPAGPSSGTNDWLKEIDDLELRKLLEELYRDKKYMDKIIDTKEANETEEEICDRLQDGRDYLLTRAMFWKEKGPLPPRPPTTELGLRLQRERTMQSRATNERAKESRIEGALSRQTTGVSFSNQQEKSARITNQQETIISQRKTAASPSSDRQEKSTPSTHQQEKRPSLTKNHEKEVLRGDQDDKVAPPSKQEEKQPGSAAEYRWQSEESEQEKELPLEDENKGNQEIVDHSHNELTFNNTRTRKEDDSLQNHQNPNTGFSSTKHVEHQNRLPSAKNSERGRHLSAGKSDEVEMLKGAQQQQQKQQQQQQHKEPTYQDPSLQVMSSQEGQYQEPQDMELPQQEKHPENNQTATPVTGFQRDGSAKKNPEEPKENVFIIAK</sequence>
<feature type="region of interest" description="Disordered" evidence="1">
    <location>
        <begin position="308"/>
        <end position="330"/>
    </location>
</feature>
<feature type="compositionally biased region" description="Basic and acidic residues" evidence="1">
    <location>
        <begin position="181"/>
        <end position="195"/>
    </location>
</feature>
<feature type="compositionally biased region" description="Polar residues" evidence="1">
    <location>
        <begin position="214"/>
        <end position="231"/>
    </location>
</feature>
<feature type="compositionally biased region" description="Basic and acidic residues" evidence="1">
    <location>
        <begin position="489"/>
        <end position="509"/>
    </location>
</feature>
<dbReference type="AlphaFoldDB" id="A0AAV4GC45"/>
<keyword evidence="3" id="KW-1185">Reference proteome</keyword>
<accession>A0AAV4GC45</accession>
<comment type="caution">
    <text evidence="2">The sequence shown here is derived from an EMBL/GenBank/DDBJ whole genome shotgun (WGS) entry which is preliminary data.</text>
</comment>
<feature type="compositionally biased region" description="Basic and acidic residues" evidence="1">
    <location>
        <begin position="60"/>
        <end position="70"/>
    </location>
</feature>
<feature type="compositionally biased region" description="Basic and acidic residues" evidence="1">
    <location>
        <begin position="678"/>
        <end position="695"/>
    </location>
</feature>
<evidence type="ECO:0000256" key="1">
    <source>
        <dbReference type="SAM" id="MobiDB-lite"/>
    </source>
</evidence>
<feature type="compositionally biased region" description="Polar residues" evidence="1">
    <location>
        <begin position="652"/>
        <end position="664"/>
    </location>
</feature>
<protein>
    <submittedName>
        <fullName evidence="2">Uncharacterized protein</fullName>
    </submittedName>
</protein>
<feature type="region of interest" description="Disordered" evidence="1">
    <location>
        <begin position="472"/>
        <end position="781"/>
    </location>
</feature>
<feature type="region of interest" description="Disordered" evidence="1">
    <location>
        <begin position="351"/>
        <end position="413"/>
    </location>
</feature>
<feature type="compositionally biased region" description="Basic and acidic residues" evidence="1">
    <location>
        <begin position="563"/>
        <end position="597"/>
    </location>
</feature>
<dbReference type="EMBL" id="BMAT01008371">
    <property type="protein sequence ID" value="GFR83262.1"/>
    <property type="molecule type" value="Genomic_DNA"/>
</dbReference>
<reference evidence="2 3" key="1">
    <citation type="journal article" date="2021" name="Elife">
        <title>Chloroplast acquisition without the gene transfer in kleptoplastic sea slugs, Plakobranchus ocellatus.</title>
        <authorList>
            <person name="Maeda T."/>
            <person name="Takahashi S."/>
            <person name="Yoshida T."/>
            <person name="Shimamura S."/>
            <person name="Takaki Y."/>
            <person name="Nagai Y."/>
            <person name="Toyoda A."/>
            <person name="Suzuki Y."/>
            <person name="Arimoto A."/>
            <person name="Ishii H."/>
            <person name="Satoh N."/>
            <person name="Nishiyama T."/>
            <person name="Hasebe M."/>
            <person name="Maruyama T."/>
            <person name="Minagawa J."/>
            <person name="Obokata J."/>
            <person name="Shigenobu S."/>
        </authorList>
    </citation>
    <scope>NUCLEOTIDE SEQUENCE [LARGE SCALE GENOMIC DNA]</scope>
</reference>
<feature type="region of interest" description="Disordered" evidence="1">
    <location>
        <begin position="179"/>
        <end position="231"/>
    </location>
</feature>
<feature type="region of interest" description="Disordered" evidence="1">
    <location>
        <begin position="145"/>
        <end position="166"/>
    </location>
</feature>
<feature type="compositionally biased region" description="Polar residues" evidence="1">
    <location>
        <begin position="319"/>
        <end position="329"/>
    </location>
</feature>
<feature type="compositionally biased region" description="Polar residues" evidence="1">
    <location>
        <begin position="92"/>
        <end position="125"/>
    </location>
</feature>
<evidence type="ECO:0000313" key="3">
    <source>
        <dbReference type="Proteomes" id="UP000762676"/>
    </source>
</evidence>
<dbReference type="Proteomes" id="UP000762676">
    <property type="component" value="Unassembled WGS sequence"/>
</dbReference>
<feature type="compositionally biased region" description="Polar residues" evidence="1">
    <location>
        <begin position="381"/>
        <end position="411"/>
    </location>
</feature>
<feature type="compositionally biased region" description="Polar residues" evidence="1">
    <location>
        <begin position="514"/>
        <end position="562"/>
    </location>
</feature>
<evidence type="ECO:0000313" key="2">
    <source>
        <dbReference type="EMBL" id="GFR83262.1"/>
    </source>
</evidence>
<gene>
    <name evidence="2" type="ORF">ElyMa_004119400</name>
</gene>
<feature type="region of interest" description="Disordered" evidence="1">
    <location>
        <begin position="257"/>
        <end position="276"/>
    </location>
</feature>
<feature type="compositionally biased region" description="Basic and acidic residues" evidence="1">
    <location>
        <begin position="614"/>
        <end position="635"/>
    </location>
</feature>
<name>A0AAV4GC45_9GAST</name>
<feature type="compositionally biased region" description="Polar residues" evidence="1">
    <location>
        <begin position="718"/>
        <end position="734"/>
    </location>
</feature>
<feature type="compositionally biased region" description="Low complexity" evidence="1">
    <location>
        <begin position="700"/>
        <end position="710"/>
    </location>
</feature>
<feature type="region of interest" description="Disordered" evidence="1">
    <location>
        <begin position="60"/>
        <end position="125"/>
    </location>
</feature>
<organism evidence="2 3">
    <name type="scientific">Elysia marginata</name>
    <dbReference type="NCBI Taxonomy" id="1093978"/>
    <lineage>
        <taxon>Eukaryota</taxon>
        <taxon>Metazoa</taxon>
        <taxon>Spiralia</taxon>
        <taxon>Lophotrochozoa</taxon>
        <taxon>Mollusca</taxon>
        <taxon>Gastropoda</taxon>
        <taxon>Heterobranchia</taxon>
        <taxon>Euthyneura</taxon>
        <taxon>Panpulmonata</taxon>
        <taxon>Sacoglossa</taxon>
        <taxon>Placobranchoidea</taxon>
        <taxon>Plakobranchidae</taxon>
        <taxon>Elysia</taxon>
    </lineage>
</organism>
<feature type="compositionally biased region" description="Basic and acidic residues" evidence="1">
    <location>
        <begin position="763"/>
        <end position="774"/>
    </location>
</feature>
<proteinExistence type="predicted"/>